<dbReference type="EMBL" id="OY882858">
    <property type="protein sequence ID" value="CAK6431705.1"/>
    <property type="molecule type" value="Genomic_DNA"/>
</dbReference>
<gene>
    <name evidence="2" type="ORF">MPIPNATIZW_LOCUS11</name>
</gene>
<proteinExistence type="predicted"/>
<organism evidence="2 3">
    <name type="scientific">Pipistrellus nathusii</name>
    <name type="common">Nathusius' pipistrelle</name>
    <dbReference type="NCBI Taxonomy" id="59473"/>
    <lineage>
        <taxon>Eukaryota</taxon>
        <taxon>Metazoa</taxon>
        <taxon>Chordata</taxon>
        <taxon>Craniata</taxon>
        <taxon>Vertebrata</taxon>
        <taxon>Euteleostomi</taxon>
        <taxon>Mammalia</taxon>
        <taxon>Eutheria</taxon>
        <taxon>Laurasiatheria</taxon>
        <taxon>Chiroptera</taxon>
        <taxon>Yangochiroptera</taxon>
        <taxon>Vespertilionidae</taxon>
        <taxon>Pipistrellus</taxon>
    </lineage>
</organism>
<evidence type="ECO:0000313" key="2">
    <source>
        <dbReference type="EMBL" id="CAK6431705.1"/>
    </source>
</evidence>
<reference evidence="2" key="1">
    <citation type="submission" date="2023-12" db="EMBL/GenBank/DDBJ databases">
        <authorList>
            <person name="Brown T."/>
        </authorList>
    </citation>
    <scope>NUCLEOTIDE SEQUENCE</scope>
</reference>
<evidence type="ECO:0000313" key="3">
    <source>
        <dbReference type="Proteomes" id="UP001314169"/>
    </source>
</evidence>
<sequence length="142" mass="16232">MSSQKHLRERPAGKTPGPSPFQERAPPSPLPAQGYTQQAPEPQDWVSQPPESRRPTRHWSLSIEERRQRVLQDASQSRPGSHSGQEILQMVRQLVSEDVDKDVLIFQPRSSESTYAFHTFLTRSSPFWHNMTSTWASRCPPS</sequence>
<feature type="region of interest" description="Disordered" evidence="1">
    <location>
        <begin position="1"/>
        <end position="85"/>
    </location>
</feature>
<keyword evidence="3" id="KW-1185">Reference proteome</keyword>
<accession>A0ABN9Z0I4</accession>
<feature type="compositionally biased region" description="Polar residues" evidence="1">
    <location>
        <begin position="34"/>
        <end position="50"/>
    </location>
</feature>
<name>A0ABN9Z0I4_PIPNA</name>
<protein>
    <recommendedName>
        <fullName evidence="4">Testis expressed 22</fullName>
    </recommendedName>
</protein>
<evidence type="ECO:0008006" key="4">
    <source>
        <dbReference type="Google" id="ProtNLM"/>
    </source>
</evidence>
<dbReference type="Proteomes" id="UP001314169">
    <property type="component" value="Chromosome 1"/>
</dbReference>
<evidence type="ECO:0000256" key="1">
    <source>
        <dbReference type="SAM" id="MobiDB-lite"/>
    </source>
</evidence>
<feature type="compositionally biased region" description="Polar residues" evidence="1">
    <location>
        <begin position="73"/>
        <end position="85"/>
    </location>
</feature>